<name>A0A917YSZ3_9ACTN</name>
<dbReference type="EMBL" id="BMNH01000003">
    <property type="protein sequence ID" value="GGO65863.1"/>
    <property type="molecule type" value="Genomic_DNA"/>
</dbReference>
<comment type="caution">
    <text evidence="2">The sequence shown here is derived from an EMBL/GenBank/DDBJ whole genome shotgun (WGS) entry which is preliminary data.</text>
</comment>
<reference evidence="2" key="1">
    <citation type="journal article" date="2014" name="Int. J. Syst. Evol. Microbiol.">
        <title>Complete genome sequence of Corynebacterium casei LMG S-19264T (=DSM 44701T), isolated from a smear-ripened cheese.</title>
        <authorList>
            <consortium name="US DOE Joint Genome Institute (JGI-PGF)"/>
            <person name="Walter F."/>
            <person name="Albersmeier A."/>
            <person name="Kalinowski J."/>
            <person name="Ruckert C."/>
        </authorList>
    </citation>
    <scope>NUCLEOTIDE SEQUENCE</scope>
    <source>
        <strain evidence="2">CGMCC 4.7368</strain>
    </source>
</reference>
<feature type="transmembrane region" description="Helical" evidence="1">
    <location>
        <begin position="20"/>
        <end position="40"/>
    </location>
</feature>
<evidence type="ECO:0000313" key="2">
    <source>
        <dbReference type="EMBL" id="GGO65863.1"/>
    </source>
</evidence>
<keyword evidence="1" id="KW-1133">Transmembrane helix</keyword>
<evidence type="ECO:0000313" key="3">
    <source>
        <dbReference type="Proteomes" id="UP000646523"/>
    </source>
</evidence>
<keyword evidence="3" id="KW-1185">Reference proteome</keyword>
<dbReference type="Proteomes" id="UP000646523">
    <property type="component" value="Unassembled WGS sequence"/>
</dbReference>
<evidence type="ECO:0000256" key="1">
    <source>
        <dbReference type="SAM" id="Phobius"/>
    </source>
</evidence>
<sequence>MGGFVLIQQAPPALFHSTWSIDSLLAGAVAAAAWLTYLLVRRGRPYAAARYGIEVRLQSELIAIDGTRRQLTIKDDTTGTDRVLSYDVDLGHSVGIHC</sequence>
<protein>
    <submittedName>
        <fullName evidence="2">Uncharacterized protein</fullName>
    </submittedName>
</protein>
<keyword evidence="1" id="KW-0812">Transmembrane</keyword>
<accession>A0A917YSZ3</accession>
<organism evidence="2 3">
    <name type="scientific">Nonomuraea cavernae</name>
    <dbReference type="NCBI Taxonomy" id="2045107"/>
    <lineage>
        <taxon>Bacteria</taxon>
        <taxon>Bacillati</taxon>
        <taxon>Actinomycetota</taxon>
        <taxon>Actinomycetes</taxon>
        <taxon>Streptosporangiales</taxon>
        <taxon>Streptosporangiaceae</taxon>
        <taxon>Nonomuraea</taxon>
    </lineage>
</organism>
<dbReference type="AlphaFoldDB" id="A0A917YSZ3"/>
<keyword evidence="1" id="KW-0472">Membrane</keyword>
<proteinExistence type="predicted"/>
<gene>
    <name evidence="2" type="ORF">GCM10012289_18570</name>
</gene>
<reference evidence="2" key="2">
    <citation type="submission" date="2020-09" db="EMBL/GenBank/DDBJ databases">
        <authorList>
            <person name="Sun Q."/>
            <person name="Zhou Y."/>
        </authorList>
    </citation>
    <scope>NUCLEOTIDE SEQUENCE</scope>
    <source>
        <strain evidence="2">CGMCC 4.7368</strain>
    </source>
</reference>